<feature type="chain" id="PRO_5038404924" evidence="5">
    <location>
        <begin position="22"/>
        <end position="553"/>
    </location>
</feature>
<dbReference type="PROSITE" id="PS51257">
    <property type="entry name" value="PROKAR_LIPOPROTEIN"/>
    <property type="match status" value="1"/>
</dbReference>
<proteinExistence type="inferred from homology"/>
<dbReference type="InterPro" id="IPR000914">
    <property type="entry name" value="SBP_5_dom"/>
</dbReference>
<evidence type="ECO:0000256" key="2">
    <source>
        <dbReference type="ARBA" id="ARBA00005695"/>
    </source>
</evidence>
<dbReference type="Gene3D" id="3.40.190.10">
    <property type="entry name" value="Periplasmic binding protein-like II"/>
    <property type="match status" value="1"/>
</dbReference>
<dbReference type="EMBL" id="CAACYI010000001">
    <property type="protein sequence ID" value="VFB15850.1"/>
    <property type="molecule type" value="Genomic_DNA"/>
</dbReference>
<dbReference type="FunFam" id="3.10.105.10:FF:000001">
    <property type="entry name" value="Oligopeptide ABC transporter, oligopeptide-binding protein"/>
    <property type="match status" value="1"/>
</dbReference>
<keyword evidence="3" id="KW-0813">Transport</keyword>
<sequence length="553" mass="62342">MKKRNLRIVTMLLALVMLVTACGGGGKANNAGGEAAGDKAAEGKILRTNNSSEPGTLDPALATGTHDSFPMQHMYEGLMKYNEKGEIVQGVAKEMKVSDDGLTYTFTLRDDAKWSDGDPVTAQDFEFAWKRVLNPETASEYSYQLYYLKNGEAYNNGKATVDQVGVKALDDKTLEVTLESPTEYFPSLTAFYTYYPVQKKTVEANPDWAKDPKNGLLVSNGAFKCVDWKHNEAIELVKNDQYYDADKVKLAGIHFDVIEDQNTAWQRYEGGEYDFLYNPPTTIVHKLKQEKNPELTIADQLATYYYEINTEKKPLNNAKVREALSLAIDRKSIVENITQSGQVPAEGMVPYGLKDDADKDFREANGNLIKMDDKEAVKLLEEGLAEENMTKDDLNGLVIVYNTDENHKKIAQAIQEMWNSKLGISMKLENMEFQTLIDRRRQGDFTIARAGWVGDYADPMTMLDLFTTGNPQNNSRWGDSEFDKLIKTAKTALDSKERMDSMKEAEKILMRDKPVIPVYFYTAPYVTKPNVKGIYTTMMNQPFLTYAEITDAK</sequence>
<feature type="signal peptide" evidence="5">
    <location>
        <begin position="1"/>
        <end position="21"/>
    </location>
</feature>
<dbReference type="RefSeq" id="WP_131748290.1">
    <property type="nucleotide sequence ID" value="NZ_CAACYI010000001.1"/>
</dbReference>
<comment type="similarity">
    <text evidence="2">Belongs to the bacterial solute-binding protein 5 family.</text>
</comment>
<dbReference type="PROSITE" id="PS01040">
    <property type="entry name" value="SBP_BACTERIAL_5"/>
    <property type="match status" value="1"/>
</dbReference>
<dbReference type="InterPro" id="IPR023765">
    <property type="entry name" value="SBP_5_CS"/>
</dbReference>
<dbReference type="Gene3D" id="3.90.76.10">
    <property type="entry name" value="Dipeptide-binding Protein, Domain 1"/>
    <property type="match status" value="1"/>
</dbReference>
<dbReference type="Pfam" id="PF00496">
    <property type="entry name" value="SBP_bac_5"/>
    <property type="match status" value="1"/>
</dbReference>
<dbReference type="InterPro" id="IPR039424">
    <property type="entry name" value="SBP_5"/>
</dbReference>
<organism evidence="7 8">
    <name type="scientific">Urinicoccus massiliensis</name>
    <dbReference type="NCBI Taxonomy" id="1723382"/>
    <lineage>
        <taxon>Bacteria</taxon>
        <taxon>Bacillati</taxon>
        <taxon>Bacillota</taxon>
        <taxon>Tissierellia</taxon>
        <taxon>Tissierellales</taxon>
        <taxon>Peptoniphilaceae</taxon>
        <taxon>Urinicoccus</taxon>
    </lineage>
</organism>
<evidence type="ECO:0000313" key="8">
    <source>
        <dbReference type="Proteomes" id="UP000377798"/>
    </source>
</evidence>
<feature type="domain" description="Solute-binding protein family 5" evidence="6">
    <location>
        <begin position="86"/>
        <end position="473"/>
    </location>
</feature>
<dbReference type="FunFam" id="3.90.76.10:FF:000001">
    <property type="entry name" value="Oligopeptide ABC transporter substrate-binding protein"/>
    <property type="match status" value="1"/>
</dbReference>
<dbReference type="Gene3D" id="3.10.105.10">
    <property type="entry name" value="Dipeptide-binding Protein, Domain 3"/>
    <property type="match status" value="1"/>
</dbReference>
<keyword evidence="4 5" id="KW-0732">Signal</keyword>
<gene>
    <name evidence="7" type="primary">oppA</name>
    <name evidence="7" type="ORF">NCTC13150_00357</name>
</gene>
<name>A0A8H2QSG2_9FIRM</name>
<comment type="subcellular location">
    <subcellularLocation>
        <location evidence="1">Cell membrane</location>
        <topology evidence="1">Lipid-anchor</topology>
    </subcellularLocation>
</comment>
<dbReference type="PIRSF" id="PIRSF002741">
    <property type="entry name" value="MppA"/>
    <property type="match status" value="1"/>
</dbReference>
<evidence type="ECO:0000313" key="7">
    <source>
        <dbReference type="EMBL" id="VFB15850.1"/>
    </source>
</evidence>
<comment type="caution">
    <text evidence="7">The sequence shown here is derived from an EMBL/GenBank/DDBJ whole genome shotgun (WGS) entry which is preliminary data.</text>
</comment>
<reference evidence="7 8" key="1">
    <citation type="submission" date="2019-02" db="EMBL/GenBank/DDBJ databases">
        <authorList>
            <consortium name="Pathogen Informatics"/>
        </authorList>
    </citation>
    <scope>NUCLEOTIDE SEQUENCE [LARGE SCALE GENOMIC DNA]</scope>
    <source>
        <strain evidence="7 8">3012STDY7089603</strain>
    </source>
</reference>
<dbReference type="CDD" id="cd08504">
    <property type="entry name" value="PBP2_OppA"/>
    <property type="match status" value="1"/>
</dbReference>
<dbReference type="InterPro" id="IPR030678">
    <property type="entry name" value="Peptide/Ni-bd"/>
</dbReference>
<evidence type="ECO:0000256" key="3">
    <source>
        <dbReference type="ARBA" id="ARBA00022448"/>
    </source>
</evidence>
<dbReference type="GO" id="GO:0043190">
    <property type="term" value="C:ATP-binding cassette (ABC) transporter complex"/>
    <property type="evidence" value="ECO:0007669"/>
    <property type="project" value="InterPro"/>
</dbReference>
<dbReference type="Proteomes" id="UP000377798">
    <property type="component" value="Unassembled WGS sequence"/>
</dbReference>
<dbReference type="GO" id="GO:1904680">
    <property type="term" value="F:peptide transmembrane transporter activity"/>
    <property type="evidence" value="ECO:0007669"/>
    <property type="project" value="TreeGrafter"/>
</dbReference>
<evidence type="ECO:0000256" key="5">
    <source>
        <dbReference type="SAM" id="SignalP"/>
    </source>
</evidence>
<dbReference type="PANTHER" id="PTHR30290:SF79">
    <property type="entry name" value="DIPEPTIDE-BINDING PROTEIN DPPE"/>
    <property type="match status" value="1"/>
</dbReference>
<evidence type="ECO:0000256" key="1">
    <source>
        <dbReference type="ARBA" id="ARBA00004193"/>
    </source>
</evidence>
<keyword evidence="8" id="KW-1185">Reference proteome</keyword>
<dbReference type="SUPFAM" id="SSF53850">
    <property type="entry name" value="Periplasmic binding protein-like II"/>
    <property type="match status" value="1"/>
</dbReference>
<accession>A0A8H2QSG2</accession>
<dbReference type="GO" id="GO:0015833">
    <property type="term" value="P:peptide transport"/>
    <property type="evidence" value="ECO:0007669"/>
    <property type="project" value="TreeGrafter"/>
</dbReference>
<evidence type="ECO:0000256" key="4">
    <source>
        <dbReference type="ARBA" id="ARBA00022729"/>
    </source>
</evidence>
<dbReference type="PANTHER" id="PTHR30290">
    <property type="entry name" value="PERIPLASMIC BINDING COMPONENT OF ABC TRANSPORTER"/>
    <property type="match status" value="1"/>
</dbReference>
<protein>
    <submittedName>
        <fullName evidence="7">Stage 0 sporulation protein KA</fullName>
    </submittedName>
</protein>
<dbReference type="GO" id="GO:0030288">
    <property type="term" value="C:outer membrane-bounded periplasmic space"/>
    <property type="evidence" value="ECO:0007669"/>
    <property type="project" value="UniProtKB-ARBA"/>
</dbReference>
<evidence type="ECO:0000259" key="6">
    <source>
        <dbReference type="Pfam" id="PF00496"/>
    </source>
</evidence>
<dbReference type="AlphaFoldDB" id="A0A8H2QSG2"/>